<comment type="caution">
    <text evidence="1">The sequence shown here is derived from an EMBL/GenBank/DDBJ whole genome shotgun (WGS) entry which is preliminary data.</text>
</comment>
<dbReference type="EMBL" id="PXNP01000016">
    <property type="protein sequence ID" value="PSF12134.1"/>
    <property type="molecule type" value="Genomic_DNA"/>
</dbReference>
<organism evidence="1 2">
    <name type="scientific">Marinobacter fuscus</name>
    <dbReference type="NCBI Taxonomy" id="2109942"/>
    <lineage>
        <taxon>Bacteria</taxon>
        <taxon>Pseudomonadati</taxon>
        <taxon>Pseudomonadota</taxon>
        <taxon>Gammaproteobacteria</taxon>
        <taxon>Pseudomonadales</taxon>
        <taxon>Marinobacteraceae</taxon>
        <taxon>Marinobacter</taxon>
    </lineage>
</organism>
<dbReference type="RefSeq" id="WP_106761412.1">
    <property type="nucleotide sequence ID" value="NZ_PXNP01000016.1"/>
</dbReference>
<dbReference type="OrthoDB" id="6365831at2"/>
<accession>A0A2T1KPU5</accession>
<protein>
    <submittedName>
        <fullName evidence="1">Uncharacterized protein</fullName>
    </submittedName>
</protein>
<proteinExistence type="predicted"/>
<sequence length="148" mass="15717">MVRAAIVTGLLVGLGLLAVGFQWFSNGTPAAKLPECNLLAGACDWQEDAGNWQVTLTPEGEGVQGTEYRLTVTAPAAPSRFLAVLRGESMYMGEYPVPLQKLGPGSYGAVFTAPFCTTGASMVWRIDLQSGQEKLGNVPHALVFQADK</sequence>
<evidence type="ECO:0000313" key="2">
    <source>
        <dbReference type="Proteomes" id="UP000239866"/>
    </source>
</evidence>
<keyword evidence="2" id="KW-1185">Reference proteome</keyword>
<evidence type="ECO:0000313" key="1">
    <source>
        <dbReference type="EMBL" id="PSF12134.1"/>
    </source>
</evidence>
<reference evidence="1 2" key="1">
    <citation type="submission" date="2018-03" db="EMBL/GenBank/DDBJ databases">
        <title>Marinobacter brunus sp. nov., a marine bacterium of Gamma-proteobacteria isolated from the surface seawater of the South China Sea.</title>
        <authorList>
            <person name="Cheng H."/>
            <person name="Wu Y.-H."/>
            <person name="Xamxidin M."/>
            <person name="Xu X.-W."/>
        </authorList>
    </citation>
    <scope>NUCLEOTIDE SEQUENCE [LARGE SCALE GENOMIC DNA]</scope>
    <source>
        <strain evidence="1 2">NH169-3</strain>
    </source>
</reference>
<gene>
    <name evidence="1" type="ORF">C7H09_04440</name>
</gene>
<dbReference type="AlphaFoldDB" id="A0A2T1KPU5"/>
<dbReference type="Proteomes" id="UP000239866">
    <property type="component" value="Unassembled WGS sequence"/>
</dbReference>
<name>A0A2T1KPU5_9GAMM</name>